<name>A0ACA9RZR8_9GLOM</name>
<dbReference type="EMBL" id="CAJVQC010079995">
    <property type="protein sequence ID" value="CAG8817600.1"/>
    <property type="molecule type" value="Genomic_DNA"/>
</dbReference>
<keyword evidence="2" id="KW-1185">Reference proteome</keyword>
<accession>A0ACA9RZR8</accession>
<proteinExistence type="predicted"/>
<gene>
    <name evidence="1" type="ORF">RPERSI_LOCUS24723</name>
</gene>
<dbReference type="Proteomes" id="UP000789920">
    <property type="component" value="Unassembled WGS sequence"/>
</dbReference>
<protein>
    <submittedName>
        <fullName evidence="1">1167_t:CDS:1</fullName>
    </submittedName>
</protein>
<reference evidence="1" key="1">
    <citation type="submission" date="2021-06" db="EMBL/GenBank/DDBJ databases">
        <authorList>
            <person name="Kallberg Y."/>
            <person name="Tangrot J."/>
            <person name="Rosling A."/>
        </authorList>
    </citation>
    <scope>NUCLEOTIDE SEQUENCE</scope>
    <source>
        <strain evidence="1">MA461A</strain>
    </source>
</reference>
<feature type="non-terminal residue" evidence="1">
    <location>
        <position position="85"/>
    </location>
</feature>
<evidence type="ECO:0000313" key="1">
    <source>
        <dbReference type="EMBL" id="CAG8817600.1"/>
    </source>
</evidence>
<evidence type="ECO:0000313" key="2">
    <source>
        <dbReference type="Proteomes" id="UP000789920"/>
    </source>
</evidence>
<comment type="caution">
    <text evidence="1">The sequence shown here is derived from an EMBL/GenBank/DDBJ whole genome shotgun (WGS) entry which is preliminary data.</text>
</comment>
<organism evidence="1 2">
    <name type="scientific">Racocetra persica</name>
    <dbReference type="NCBI Taxonomy" id="160502"/>
    <lineage>
        <taxon>Eukaryota</taxon>
        <taxon>Fungi</taxon>
        <taxon>Fungi incertae sedis</taxon>
        <taxon>Mucoromycota</taxon>
        <taxon>Glomeromycotina</taxon>
        <taxon>Glomeromycetes</taxon>
        <taxon>Diversisporales</taxon>
        <taxon>Gigasporaceae</taxon>
        <taxon>Racocetra</taxon>
    </lineage>
</organism>
<sequence>RPSNFRSFELVTSKFRDHSLKLATSTPRGNKVIVWISSGINPFSSKVSGVSVPFMKKLCTSIADSDNWLPMSVVFNCLDASVAYW</sequence>
<feature type="non-terminal residue" evidence="1">
    <location>
        <position position="1"/>
    </location>
</feature>